<dbReference type="CDD" id="cd03364">
    <property type="entry name" value="TOPRIM_DnaG_primases"/>
    <property type="match status" value="1"/>
</dbReference>
<gene>
    <name evidence="13" type="ORF">PFY00_13260</name>
</gene>
<dbReference type="Gene3D" id="3.40.1360.10">
    <property type="match status" value="1"/>
</dbReference>
<evidence type="ECO:0000256" key="4">
    <source>
        <dbReference type="ARBA" id="ARBA00022695"/>
    </source>
</evidence>
<evidence type="ECO:0000313" key="13">
    <source>
        <dbReference type="EMBL" id="MDA7425695.1"/>
    </source>
</evidence>
<feature type="domain" description="Toprim" evidence="12">
    <location>
        <begin position="255"/>
        <end position="326"/>
    </location>
</feature>
<dbReference type="InterPro" id="IPR002694">
    <property type="entry name" value="Znf_CHC2"/>
</dbReference>
<dbReference type="Pfam" id="PF13155">
    <property type="entry name" value="Toprim_2"/>
    <property type="match status" value="1"/>
</dbReference>
<dbReference type="InterPro" id="IPR050219">
    <property type="entry name" value="DnaG_primase"/>
</dbReference>
<keyword evidence="1" id="KW-0240">DNA-directed RNA polymerase</keyword>
<feature type="compositionally biased region" description="Basic residues" evidence="10">
    <location>
        <begin position="114"/>
        <end position="129"/>
    </location>
</feature>
<feature type="compositionally biased region" description="Low complexity" evidence="10">
    <location>
        <begin position="138"/>
        <end position="148"/>
    </location>
</feature>
<dbReference type="PANTHER" id="PTHR30313:SF2">
    <property type="entry name" value="DNA PRIMASE"/>
    <property type="match status" value="1"/>
</dbReference>
<evidence type="ECO:0000256" key="2">
    <source>
        <dbReference type="ARBA" id="ARBA00022515"/>
    </source>
</evidence>
<reference evidence="13 14" key="1">
    <citation type="submission" date="2023-01" db="EMBL/GenBank/DDBJ databases">
        <title>Thalassococcus onchidii sp. nov., isolated from a marine invertebrate from the South China Sea.</title>
        <authorList>
            <person name="Xu S."/>
            <person name="Liu Z."/>
            <person name="Xu Y."/>
        </authorList>
    </citation>
    <scope>NUCLEOTIDE SEQUENCE [LARGE SCALE GENOMIC DNA]</scope>
    <source>
        <strain evidence="13 14">KCTC 32084</strain>
    </source>
</reference>
<evidence type="ECO:0000259" key="11">
    <source>
        <dbReference type="SMART" id="SM00400"/>
    </source>
</evidence>
<evidence type="ECO:0000313" key="14">
    <source>
        <dbReference type="Proteomes" id="UP001210720"/>
    </source>
</evidence>
<dbReference type="InterPro" id="IPR006171">
    <property type="entry name" value="TOPRIM_dom"/>
</dbReference>
<keyword evidence="2" id="KW-0639">Primosome</keyword>
<dbReference type="Pfam" id="PF01807">
    <property type="entry name" value="Zn_ribbon_DnaG"/>
    <property type="match status" value="1"/>
</dbReference>
<evidence type="ECO:0000256" key="8">
    <source>
        <dbReference type="ARBA" id="ARBA00022833"/>
    </source>
</evidence>
<evidence type="ECO:0000256" key="7">
    <source>
        <dbReference type="ARBA" id="ARBA00022771"/>
    </source>
</evidence>
<dbReference type="InterPro" id="IPR036977">
    <property type="entry name" value="DNA_primase_Znf_CHC2"/>
</dbReference>
<evidence type="ECO:0000256" key="10">
    <source>
        <dbReference type="SAM" id="MobiDB-lite"/>
    </source>
</evidence>
<evidence type="ECO:0000256" key="6">
    <source>
        <dbReference type="ARBA" id="ARBA00022723"/>
    </source>
</evidence>
<keyword evidence="8" id="KW-0862">Zinc</keyword>
<dbReference type="EMBL" id="JAQIOY010000004">
    <property type="protein sequence ID" value="MDA7425695.1"/>
    <property type="molecule type" value="Genomic_DNA"/>
</dbReference>
<dbReference type="InterPro" id="IPR013264">
    <property type="entry name" value="DNAG_N"/>
</dbReference>
<dbReference type="Pfam" id="PF08275">
    <property type="entry name" value="DNAG_N"/>
    <property type="match status" value="1"/>
</dbReference>
<keyword evidence="5" id="KW-0235">DNA replication</keyword>
<dbReference type="RefSeq" id="WP_271433053.1">
    <property type="nucleotide sequence ID" value="NZ_JAQIOY010000004.1"/>
</dbReference>
<evidence type="ECO:0000256" key="3">
    <source>
        <dbReference type="ARBA" id="ARBA00022679"/>
    </source>
</evidence>
<dbReference type="Gene3D" id="3.90.580.10">
    <property type="entry name" value="Zinc finger, CHC2-type domain"/>
    <property type="match status" value="1"/>
</dbReference>
<feature type="domain" description="Zinc finger CHC2-type" evidence="11">
    <location>
        <begin position="38"/>
        <end position="90"/>
    </location>
</feature>
<keyword evidence="14" id="KW-1185">Reference proteome</keyword>
<keyword evidence="7" id="KW-0863">Zinc-finger</keyword>
<dbReference type="SMART" id="SM00400">
    <property type="entry name" value="ZnF_CHCC"/>
    <property type="match status" value="1"/>
</dbReference>
<sequence>MTWVNFQTVRENLDFTEVLAHFGFQTKANGQDQVKIHCPFHDDSNPSCGVNLSKKVFQCWSCKAKGNVLDFFARMEGFDPDEPKELRKAALQAVEVFGIDGGKQDAKSGDQPKAKAKPSKPAKRAPKGAKRAEKEEAAPAADEQQDAPTEANGEPANKPLTFELQLDASHPYLEDRELTKAQIKTFGLGVAKRGSMQRRLCFPIHNENGELIAYSGRWVEEELPKDTPRYKLPKGFEKARVLFNLHRVLAEGVPETVVIVEGFWSVLRLHAAAVPVVSCFGASLSEAQADLLADAGVKNCILIFDGDDGGRAGVEQALPILAKRLFVRTIVLEEGVKPDTMDEALIDDLPKY</sequence>
<dbReference type="PANTHER" id="PTHR30313">
    <property type="entry name" value="DNA PRIMASE"/>
    <property type="match status" value="1"/>
</dbReference>
<dbReference type="Proteomes" id="UP001210720">
    <property type="component" value="Unassembled WGS sequence"/>
</dbReference>
<keyword evidence="6" id="KW-0479">Metal-binding</keyword>
<evidence type="ECO:0000259" key="12">
    <source>
        <dbReference type="SMART" id="SM00493"/>
    </source>
</evidence>
<dbReference type="InterPro" id="IPR034151">
    <property type="entry name" value="TOPRIM_DnaG_bac"/>
</dbReference>
<protein>
    <submittedName>
        <fullName evidence="13">CHC2 zinc finger domain-containing protein</fullName>
    </submittedName>
</protein>
<evidence type="ECO:0000256" key="5">
    <source>
        <dbReference type="ARBA" id="ARBA00022705"/>
    </source>
</evidence>
<dbReference type="SUPFAM" id="SSF56731">
    <property type="entry name" value="DNA primase core"/>
    <property type="match status" value="1"/>
</dbReference>
<keyword evidence="4" id="KW-0548">Nucleotidyltransferase</keyword>
<proteinExistence type="predicted"/>
<accession>A0ABT4XUQ1</accession>
<dbReference type="SUPFAM" id="SSF57783">
    <property type="entry name" value="Zinc beta-ribbon"/>
    <property type="match status" value="1"/>
</dbReference>
<evidence type="ECO:0000256" key="1">
    <source>
        <dbReference type="ARBA" id="ARBA00022478"/>
    </source>
</evidence>
<organism evidence="13 14">
    <name type="scientific">Thalassococcus lentus</name>
    <dbReference type="NCBI Taxonomy" id="1210524"/>
    <lineage>
        <taxon>Bacteria</taxon>
        <taxon>Pseudomonadati</taxon>
        <taxon>Pseudomonadota</taxon>
        <taxon>Alphaproteobacteria</taxon>
        <taxon>Rhodobacterales</taxon>
        <taxon>Roseobacteraceae</taxon>
        <taxon>Thalassococcus</taxon>
    </lineage>
</organism>
<evidence type="ECO:0000256" key="9">
    <source>
        <dbReference type="ARBA" id="ARBA00023163"/>
    </source>
</evidence>
<feature type="compositionally biased region" description="Basic and acidic residues" evidence="10">
    <location>
        <begin position="102"/>
        <end position="113"/>
    </location>
</feature>
<feature type="region of interest" description="Disordered" evidence="10">
    <location>
        <begin position="101"/>
        <end position="157"/>
    </location>
</feature>
<name>A0ABT4XUQ1_9RHOB</name>
<keyword evidence="3" id="KW-0808">Transferase</keyword>
<comment type="caution">
    <text evidence="13">The sequence shown here is derived from an EMBL/GenBank/DDBJ whole genome shotgun (WGS) entry which is preliminary data.</text>
</comment>
<keyword evidence="9" id="KW-0804">Transcription</keyword>
<dbReference type="SMART" id="SM00493">
    <property type="entry name" value="TOPRIM"/>
    <property type="match status" value="1"/>
</dbReference>